<dbReference type="SUPFAM" id="SSF54534">
    <property type="entry name" value="FKBP-like"/>
    <property type="match status" value="1"/>
</dbReference>
<dbReference type="STRING" id="162209.IJ22_21660"/>
<dbReference type="OrthoDB" id="2898253at2"/>
<dbReference type="InterPro" id="IPR001437">
    <property type="entry name" value="Tscrpt_elong_fac_GreA/B_C"/>
</dbReference>
<dbReference type="KEGG" id="pnp:IJ22_21660"/>
<keyword evidence="1" id="KW-0648">Protein biosynthesis</keyword>
<gene>
    <name evidence="1" type="ORF">IJ22_21660</name>
</gene>
<dbReference type="Gene3D" id="3.10.50.30">
    <property type="entry name" value="Transcription elongation factor, GreA/GreB, C-terminal domain"/>
    <property type="match status" value="1"/>
</dbReference>
<dbReference type="GO" id="GO:0003746">
    <property type="term" value="F:translation elongation factor activity"/>
    <property type="evidence" value="ECO:0007669"/>
    <property type="project" value="UniProtKB-KW"/>
</dbReference>
<dbReference type="GO" id="GO:0032784">
    <property type="term" value="P:regulation of DNA-templated transcription elongation"/>
    <property type="evidence" value="ECO:0007669"/>
    <property type="project" value="InterPro"/>
</dbReference>
<sequence>MNHSLMYQGSRLQLVNQLVYFDDEKLNFLNQYFPEPNQKRRNVEKTISVYCSTLERIIKDLTEENLNSMALIGSQVDLRYLDDGSTESLTIVFPHRTDPNKNLISFLSPIGFQLLMAQTNENYQLVIPSGETLVRVENIKFVNHGDVH</sequence>
<keyword evidence="2" id="KW-1185">Reference proteome</keyword>
<dbReference type="AlphaFoldDB" id="A0A0U2UHA4"/>
<dbReference type="EMBL" id="CP013652">
    <property type="protein sequence ID" value="ALS22540.1"/>
    <property type="molecule type" value="Genomic_DNA"/>
</dbReference>
<dbReference type="GO" id="GO:0003677">
    <property type="term" value="F:DNA binding"/>
    <property type="evidence" value="ECO:0007669"/>
    <property type="project" value="InterPro"/>
</dbReference>
<accession>A0A0U2UHA4</accession>
<proteinExistence type="predicted"/>
<reference evidence="1 2" key="2">
    <citation type="journal article" date="2016" name="Genome Announc.">
        <title>Complete Genome Sequences of Two Interactive Moderate Thermophiles, Paenibacillus napthalenovorans 32O-Y and Paenibacillus sp. 32O-W.</title>
        <authorList>
            <person name="Butler R.R.III."/>
            <person name="Wang J."/>
            <person name="Stark B.C."/>
            <person name="Pombert J.F."/>
        </authorList>
    </citation>
    <scope>NUCLEOTIDE SEQUENCE [LARGE SCALE GENOMIC DNA]</scope>
    <source>
        <strain evidence="1 2">32O-Y</strain>
    </source>
</reference>
<organism evidence="1 2">
    <name type="scientific">Paenibacillus naphthalenovorans</name>
    <dbReference type="NCBI Taxonomy" id="162209"/>
    <lineage>
        <taxon>Bacteria</taxon>
        <taxon>Bacillati</taxon>
        <taxon>Bacillota</taxon>
        <taxon>Bacilli</taxon>
        <taxon>Bacillales</taxon>
        <taxon>Paenibacillaceae</taxon>
        <taxon>Paenibacillus</taxon>
    </lineage>
</organism>
<reference evidence="2" key="1">
    <citation type="submission" date="2015-12" db="EMBL/GenBank/DDBJ databases">
        <title>Complete genome sequences of two moderately thermophilic Paenibacillus species.</title>
        <authorList>
            <person name="Butler R.III."/>
            <person name="Wang J."/>
            <person name="Stark B.C."/>
            <person name="Pombert J.-F."/>
        </authorList>
    </citation>
    <scope>NUCLEOTIDE SEQUENCE [LARGE SCALE GENOMIC DNA]</scope>
    <source>
        <strain evidence="2">32O-Y</strain>
    </source>
</reference>
<dbReference type="Pfam" id="PF01272">
    <property type="entry name" value="GreA_GreB"/>
    <property type="match status" value="1"/>
</dbReference>
<dbReference type="Proteomes" id="UP000061660">
    <property type="component" value="Chromosome"/>
</dbReference>
<evidence type="ECO:0000313" key="1">
    <source>
        <dbReference type="EMBL" id="ALS22540.1"/>
    </source>
</evidence>
<protein>
    <submittedName>
        <fullName evidence="1">Transcription elongation factor GreA/GreB</fullName>
    </submittedName>
</protein>
<dbReference type="InterPro" id="IPR036953">
    <property type="entry name" value="GreA/GreB_C_sf"/>
</dbReference>
<evidence type="ECO:0000313" key="2">
    <source>
        <dbReference type="Proteomes" id="UP000061660"/>
    </source>
</evidence>
<dbReference type="RefSeq" id="WP_062408770.1">
    <property type="nucleotide sequence ID" value="NZ_BJCS01000001.1"/>
</dbReference>
<dbReference type="PATRIC" id="fig|162209.4.peg.2305"/>
<keyword evidence="1" id="KW-0251">Elongation factor</keyword>
<name>A0A0U2UHA4_9BACL</name>